<feature type="transmembrane region" description="Helical" evidence="1">
    <location>
        <begin position="6"/>
        <end position="29"/>
    </location>
</feature>
<evidence type="ECO:0000256" key="1">
    <source>
        <dbReference type="SAM" id="Phobius"/>
    </source>
</evidence>
<gene>
    <name evidence="2" type="ORF">CU635_06265</name>
    <name evidence="3" type="ORF">CVD25_01155</name>
</gene>
<keyword evidence="1" id="KW-0472">Membrane</keyword>
<organism evidence="2 4">
    <name type="scientific">Bacillus canaveralius</name>
    <dbReference type="NCBI Taxonomy" id="1403243"/>
    <lineage>
        <taxon>Bacteria</taxon>
        <taxon>Bacillati</taxon>
        <taxon>Bacillota</taxon>
        <taxon>Bacilli</taxon>
        <taxon>Bacillales</taxon>
        <taxon>Bacillaceae</taxon>
        <taxon>Bacillus</taxon>
    </lineage>
</organism>
<keyword evidence="1" id="KW-0812">Transmembrane</keyword>
<dbReference type="RefSeq" id="WP_101576321.1">
    <property type="nucleotide sequence ID" value="NZ_PGVA01000012.1"/>
</dbReference>
<evidence type="ECO:0008006" key="6">
    <source>
        <dbReference type="Google" id="ProtNLM"/>
    </source>
</evidence>
<reference evidence="3 5" key="2">
    <citation type="submission" date="2017-12" db="EMBL/GenBank/DDBJ databases">
        <title>Comparative Functional Genomics of Dry Heat Resistant strains isolated from the Viking Spacecraft.</title>
        <authorList>
            <person name="Seuylemezian A."/>
            <person name="Cooper K."/>
            <person name="Vaishampayan P."/>
        </authorList>
    </citation>
    <scope>NUCLEOTIDE SEQUENCE [LARGE SCALE GENOMIC DNA]</scope>
    <source>
        <strain evidence="3 5">ATCC 29669</strain>
    </source>
</reference>
<evidence type="ECO:0000313" key="2">
    <source>
        <dbReference type="EMBL" id="PLR84672.1"/>
    </source>
</evidence>
<sequence>MIFELIGMLLGALVGGYIVFSVIAIGLDAITRYRLKITTSLNWTLALSIIFALFWGSFWGLSPDRSIIQYVPGLIIIYLFERRRRLTQKCPHCKERIKADATRCRHCQSSLTTALNTDHDIDIETGR</sequence>
<dbReference type="EMBL" id="PGVD01000003">
    <property type="protein sequence ID" value="PLS00824.1"/>
    <property type="molecule type" value="Genomic_DNA"/>
</dbReference>
<proteinExistence type="predicted"/>
<keyword evidence="5" id="KW-1185">Reference proteome</keyword>
<protein>
    <recommendedName>
        <fullName evidence="6">Zinc ribbon domain-containing protein</fullName>
    </recommendedName>
</protein>
<dbReference type="Proteomes" id="UP000235114">
    <property type="component" value="Unassembled WGS sequence"/>
</dbReference>
<comment type="caution">
    <text evidence="2">The sequence shown here is derived from an EMBL/GenBank/DDBJ whole genome shotgun (WGS) entry which is preliminary data.</text>
</comment>
<evidence type="ECO:0000313" key="4">
    <source>
        <dbReference type="Proteomes" id="UP000234951"/>
    </source>
</evidence>
<accession>A0A2N5GPR6</accession>
<name>A0A2N5GPR6_9BACI</name>
<dbReference type="Proteomes" id="UP000234951">
    <property type="component" value="Unassembled WGS sequence"/>
</dbReference>
<keyword evidence="1" id="KW-1133">Transmembrane helix</keyword>
<reference evidence="2 4" key="1">
    <citation type="submission" date="2017-11" db="EMBL/GenBank/DDBJ databases">
        <title>Comparitive Functional Genomics of Dry Heat Resistant strains isolated from the Viking Spacecraft.</title>
        <authorList>
            <person name="Seuylemezian A."/>
            <person name="Cooper K."/>
            <person name="Vaishampayan P."/>
        </authorList>
    </citation>
    <scope>NUCLEOTIDE SEQUENCE [LARGE SCALE GENOMIC DNA]</scope>
    <source>
        <strain evidence="2 4">M4.6</strain>
    </source>
</reference>
<feature type="transmembrane region" description="Helical" evidence="1">
    <location>
        <begin position="66"/>
        <end position="81"/>
    </location>
</feature>
<feature type="transmembrane region" description="Helical" evidence="1">
    <location>
        <begin position="41"/>
        <end position="60"/>
    </location>
</feature>
<evidence type="ECO:0000313" key="3">
    <source>
        <dbReference type="EMBL" id="PLS00824.1"/>
    </source>
</evidence>
<dbReference type="AlphaFoldDB" id="A0A2N5GPR6"/>
<dbReference type="OrthoDB" id="7597097at2"/>
<dbReference type="EMBL" id="PGVA01000012">
    <property type="protein sequence ID" value="PLR84672.1"/>
    <property type="molecule type" value="Genomic_DNA"/>
</dbReference>
<evidence type="ECO:0000313" key="5">
    <source>
        <dbReference type="Proteomes" id="UP000235114"/>
    </source>
</evidence>